<accession>A0AAD7U1X1</accession>
<feature type="compositionally biased region" description="Pro residues" evidence="1">
    <location>
        <begin position="1"/>
        <end position="12"/>
    </location>
</feature>
<evidence type="ECO:0000313" key="3">
    <source>
        <dbReference type="Proteomes" id="UP001215151"/>
    </source>
</evidence>
<dbReference type="EMBL" id="JAPEVG010000042">
    <property type="protein sequence ID" value="KAJ8489914.1"/>
    <property type="molecule type" value="Genomic_DNA"/>
</dbReference>
<name>A0AAD7U1X1_9APHY</name>
<comment type="caution">
    <text evidence="2">The sequence shown here is derived from an EMBL/GenBank/DDBJ whole genome shotgun (WGS) entry which is preliminary data.</text>
</comment>
<evidence type="ECO:0000256" key="1">
    <source>
        <dbReference type="SAM" id="MobiDB-lite"/>
    </source>
</evidence>
<gene>
    <name evidence="2" type="ORF">ONZ51_g2658</name>
</gene>
<sequence length="434" mass="48174">MSQPPAVPPKTPGPMRIHRPREGARFVPYQIPTARSPESHSQGDENFNPTGIHTPLHAPGAATPLRRHVSATALLESSGRTENIELAPYTAYDSSVLIAQTNATQLTKTFEIEQYKNELEDYLRDPSCRDILLYCQILKIRTELQAHSNVITDMKAELNSLKAYVVNNWVLSQAQLDLLTGLLGHWLIKPVATYEKLFLRVQDFVHIRAEWLHLGVYLIDPLARQTIDKFLQTQMGQLKGTYRKEVISSLKSKKQLEDFGRAMLQKYHAPIVPGTPSQSTLAALALLRAVAAGDIKMPKGSHDEGGTGSSVQDRYWPTVEAELTRLYKIHGSDRQNDAWKEWEVAIITADNSKYAPSRFEDLTARLPSDDGDPVAVAGPLATDEPAGEGPCVPRFNMYHCSALPVNIPPEAMNGDIDINHLGDVGGRLDAMLLY</sequence>
<proteinExistence type="predicted"/>
<protein>
    <submittedName>
        <fullName evidence="2">Uncharacterized protein</fullName>
    </submittedName>
</protein>
<reference evidence="2" key="1">
    <citation type="submission" date="2022-11" db="EMBL/GenBank/DDBJ databases">
        <title>Genome Sequence of Cubamyces cubensis.</title>
        <authorList>
            <person name="Buettner E."/>
        </authorList>
    </citation>
    <scope>NUCLEOTIDE SEQUENCE</scope>
    <source>
        <strain evidence="2">MPL-01</strain>
    </source>
</reference>
<dbReference type="AlphaFoldDB" id="A0AAD7U1X1"/>
<feature type="region of interest" description="Disordered" evidence="1">
    <location>
        <begin position="1"/>
        <end position="22"/>
    </location>
</feature>
<evidence type="ECO:0000313" key="2">
    <source>
        <dbReference type="EMBL" id="KAJ8489914.1"/>
    </source>
</evidence>
<organism evidence="2 3">
    <name type="scientific">Trametes cubensis</name>
    <dbReference type="NCBI Taxonomy" id="1111947"/>
    <lineage>
        <taxon>Eukaryota</taxon>
        <taxon>Fungi</taxon>
        <taxon>Dikarya</taxon>
        <taxon>Basidiomycota</taxon>
        <taxon>Agaricomycotina</taxon>
        <taxon>Agaricomycetes</taxon>
        <taxon>Polyporales</taxon>
        <taxon>Polyporaceae</taxon>
        <taxon>Trametes</taxon>
    </lineage>
</organism>
<dbReference type="Proteomes" id="UP001215151">
    <property type="component" value="Unassembled WGS sequence"/>
</dbReference>
<keyword evidence="3" id="KW-1185">Reference proteome</keyword>
<feature type="region of interest" description="Disordered" evidence="1">
    <location>
        <begin position="34"/>
        <end position="63"/>
    </location>
</feature>